<evidence type="ECO:0000256" key="1">
    <source>
        <dbReference type="SAM" id="MobiDB-lite"/>
    </source>
</evidence>
<dbReference type="OrthoDB" id="28569at2157"/>
<evidence type="ECO:0000313" key="4">
    <source>
        <dbReference type="Proteomes" id="UP000273828"/>
    </source>
</evidence>
<dbReference type="PROSITE" id="PS50926">
    <property type="entry name" value="TRAM"/>
    <property type="match status" value="1"/>
</dbReference>
<dbReference type="Gene3D" id="2.40.50.140">
    <property type="entry name" value="Nucleic acid-binding proteins"/>
    <property type="match status" value="1"/>
</dbReference>
<dbReference type="InterPro" id="IPR002792">
    <property type="entry name" value="TRAM_dom"/>
</dbReference>
<dbReference type="RefSeq" id="WP_124179689.1">
    <property type="nucleotide sequence ID" value="NZ_REFY01000007.1"/>
</dbReference>
<name>A0A3N6LHU8_9EURY</name>
<dbReference type="Proteomes" id="UP000273828">
    <property type="component" value="Unassembled WGS sequence"/>
</dbReference>
<evidence type="ECO:0000259" key="2">
    <source>
        <dbReference type="PROSITE" id="PS50926"/>
    </source>
</evidence>
<feature type="compositionally biased region" description="Polar residues" evidence="1">
    <location>
        <begin position="48"/>
        <end position="65"/>
    </location>
</feature>
<dbReference type="EMBL" id="REFY01000007">
    <property type="protein sequence ID" value="RQG86794.1"/>
    <property type="molecule type" value="Genomic_DNA"/>
</dbReference>
<organism evidence="3 4">
    <name type="scientific">Natrarchaeobius halalkaliphilus</name>
    <dbReference type="NCBI Taxonomy" id="1679091"/>
    <lineage>
        <taxon>Archaea</taxon>
        <taxon>Methanobacteriati</taxon>
        <taxon>Methanobacteriota</taxon>
        <taxon>Stenosarchaea group</taxon>
        <taxon>Halobacteria</taxon>
        <taxon>Halobacteriales</taxon>
        <taxon>Natrialbaceae</taxon>
        <taxon>Natrarchaeobius</taxon>
    </lineage>
</organism>
<reference evidence="3 4" key="1">
    <citation type="submission" date="2018-10" db="EMBL/GenBank/DDBJ databases">
        <title>Natrarchaeobius chitinivorans gen. nov., sp. nov., and Natrarchaeobius haloalkaliphilus sp. nov., alkaliphilic, chitin-utilizing haloarchaea from hypersaline alkaline lakes.</title>
        <authorList>
            <person name="Sorokin D.Y."/>
            <person name="Elcheninov A.G."/>
            <person name="Kostrikina N.A."/>
            <person name="Bale N.J."/>
            <person name="Sinninghe Damste J.S."/>
            <person name="Khijniak T.V."/>
            <person name="Kublanov I.V."/>
            <person name="Toshchakov S.V."/>
        </authorList>
    </citation>
    <scope>NUCLEOTIDE SEQUENCE [LARGE SCALE GENOMIC DNA]</scope>
    <source>
        <strain evidence="3 4">AArcht-Sl</strain>
    </source>
</reference>
<gene>
    <name evidence="3" type="ORF">EA462_16815</name>
</gene>
<evidence type="ECO:0000313" key="3">
    <source>
        <dbReference type="EMBL" id="RQG86794.1"/>
    </source>
</evidence>
<protein>
    <submittedName>
        <fullName evidence="3">TRAM domain-containing protein</fullName>
    </submittedName>
</protein>
<feature type="region of interest" description="Disordered" evidence="1">
    <location>
        <begin position="47"/>
        <end position="93"/>
    </location>
</feature>
<dbReference type="SUPFAM" id="SSF50249">
    <property type="entry name" value="Nucleic acid-binding proteins"/>
    <property type="match status" value="1"/>
</dbReference>
<keyword evidence="4" id="KW-1185">Reference proteome</keyword>
<dbReference type="Pfam" id="PF01938">
    <property type="entry name" value="TRAM"/>
    <property type="match status" value="1"/>
</dbReference>
<dbReference type="AlphaFoldDB" id="A0A3N6LHU8"/>
<proteinExistence type="predicted"/>
<feature type="domain" description="TRAM" evidence="2">
    <location>
        <begin position="75"/>
        <end position="134"/>
    </location>
</feature>
<sequence>MEIPDDLLCVFSAEVTERGDSYVIEVPERELELGDVDDGAVYRVALVGTQSTAQPNDTAQPNTTTQRDRDGPDPPVEVGDDRTVDIEGTGEQGDGIARVERGYVIIVPETEKGERVVIEITDVKENVAFGEVVERKDYYL</sequence>
<comment type="caution">
    <text evidence="3">The sequence shown here is derived from an EMBL/GenBank/DDBJ whole genome shotgun (WGS) entry which is preliminary data.</text>
</comment>
<accession>A0A3N6LHU8</accession>
<dbReference type="InterPro" id="IPR012340">
    <property type="entry name" value="NA-bd_OB-fold"/>
</dbReference>